<feature type="compositionally biased region" description="Polar residues" evidence="2">
    <location>
        <begin position="275"/>
        <end position="297"/>
    </location>
</feature>
<sequence length="320" mass="36855">SRLATPREIAEQVTPHTDDPDKWVLDMLEVIHSYRLNGHELGQLAQASLQKHWHRVRGQYTGRRPNGAVALYETDQATGDLTGDLKIQFDILATNVKQNFKKIPKLTQLSSIRQKPDESVDDFRSRYQTQFNIHSAIPPDNNVDGAYVRYLCSELLKGFRPEITARIKEHFIYWESCTVEDLMINARHAEQVIQDKHKPKAPKAGPQIFLEETDSEDVYYRQGSYNKKFNPQRGGRNSNQRQWSSLNDSQPHVCWTCGGQGHISRDCPSKPGGPNSRQPNRGPNNGRSFQMQRNQPSREPVNPQPDHTRFRQEQGNDYRQ</sequence>
<dbReference type="GO" id="GO:0008270">
    <property type="term" value="F:zinc ion binding"/>
    <property type="evidence" value="ECO:0007669"/>
    <property type="project" value="UniProtKB-KW"/>
</dbReference>
<dbReference type="EMBL" id="HAEF01012947">
    <property type="protein sequence ID" value="SBR54106.1"/>
    <property type="molecule type" value="Transcribed_RNA"/>
</dbReference>
<feature type="compositionally biased region" description="Basic and acidic residues" evidence="2">
    <location>
        <begin position="306"/>
        <end position="320"/>
    </location>
</feature>
<evidence type="ECO:0000313" key="4">
    <source>
        <dbReference type="EMBL" id="SBR54106.1"/>
    </source>
</evidence>
<dbReference type="GO" id="GO:0003676">
    <property type="term" value="F:nucleic acid binding"/>
    <property type="evidence" value="ECO:0007669"/>
    <property type="project" value="InterPro"/>
</dbReference>
<evidence type="ECO:0000256" key="2">
    <source>
        <dbReference type="SAM" id="MobiDB-lite"/>
    </source>
</evidence>
<organism evidence="4">
    <name type="scientific">Nothobranchius pienaari</name>
    <dbReference type="NCBI Taxonomy" id="704102"/>
    <lineage>
        <taxon>Eukaryota</taxon>
        <taxon>Metazoa</taxon>
        <taxon>Chordata</taxon>
        <taxon>Craniata</taxon>
        <taxon>Vertebrata</taxon>
        <taxon>Euteleostomi</taxon>
        <taxon>Actinopterygii</taxon>
        <taxon>Neopterygii</taxon>
        <taxon>Teleostei</taxon>
        <taxon>Neoteleostei</taxon>
        <taxon>Acanthomorphata</taxon>
        <taxon>Ovalentaria</taxon>
        <taxon>Atherinomorphae</taxon>
        <taxon>Cyprinodontiformes</taxon>
        <taxon>Nothobranchiidae</taxon>
        <taxon>Nothobranchius</taxon>
    </lineage>
</organism>
<keyword evidence="1" id="KW-0863">Zinc-finger</keyword>
<dbReference type="AlphaFoldDB" id="A0A1A8MC29"/>
<feature type="region of interest" description="Disordered" evidence="2">
    <location>
        <begin position="265"/>
        <end position="320"/>
    </location>
</feature>
<dbReference type="InterPro" id="IPR001878">
    <property type="entry name" value="Znf_CCHC"/>
</dbReference>
<protein>
    <submittedName>
        <fullName evidence="4">Dishevelled associated activator of morphogenesis 2</fullName>
    </submittedName>
</protein>
<dbReference type="InterPro" id="IPR036875">
    <property type="entry name" value="Znf_CCHC_sf"/>
</dbReference>
<reference evidence="4" key="2">
    <citation type="submission" date="2016-06" db="EMBL/GenBank/DDBJ databases">
        <title>The genome of a short-lived fish provides insights into sex chromosome evolution and the genetic control of aging.</title>
        <authorList>
            <person name="Reichwald K."/>
            <person name="Felder M."/>
            <person name="Petzold A."/>
            <person name="Koch P."/>
            <person name="Groth M."/>
            <person name="Platzer M."/>
        </authorList>
    </citation>
    <scope>NUCLEOTIDE SEQUENCE</scope>
    <source>
        <tissue evidence="4">Brain</tissue>
    </source>
</reference>
<dbReference type="PROSITE" id="PS50158">
    <property type="entry name" value="ZF_CCHC"/>
    <property type="match status" value="1"/>
</dbReference>
<accession>A0A1A8MC29</accession>
<gene>
    <name evidence="4" type="primary">DAAM2</name>
</gene>
<dbReference type="Gene3D" id="4.10.60.10">
    <property type="entry name" value="Zinc finger, CCHC-type"/>
    <property type="match status" value="1"/>
</dbReference>
<evidence type="ECO:0000256" key="1">
    <source>
        <dbReference type="PROSITE-ProRule" id="PRU00047"/>
    </source>
</evidence>
<evidence type="ECO:0000259" key="3">
    <source>
        <dbReference type="PROSITE" id="PS50158"/>
    </source>
</evidence>
<name>A0A1A8MC29_9TELE</name>
<keyword evidence="1" id="KW-0862">Zinc</keyword>
<reference evidence="4" key="1">
    <citation type="submission" date="2016-05" db="EMBL/GenBank/DDBJ databases">
        <authorList>
            <person name="Lavstsen T."/>
            <person name="Jespersen J.S."/>
        </authorList>
    </citation>
    <scope>NUCLEOTIDE SEQUENCE</scope>
    <source>
        <tissue evidence="4">Brain</tissue>
    </source>
</reference>
<dbReference type="Pfam" id="PF00098">
    <property type="entry name" value="zf-CCHC"/>
    <property type="match status" value="1"/>
</dbReference>
<dbReference type="SMART" id="SM00343">
    <property type="entry name" value="ZnF_C2HC"/>
    <property type="match status" value="1"/>
</dbReference>
<keyword evidence="1" id="KW-0479">Metal-binding</keyword>
<feature type="domain" description="CCHC-type" evidence="3">
    <location>
        <begin position="254"/>
        <end position="269"/>
    </location>
</feature>
<dbReference type="SUPFAM" id="SSF57756">
    <property type="entry name" value="Retrovirus zinc finger-like domains"/>
    <property type="match status" value="1"/>
</dbReference>
<feature type="region of interest" description="Disordered" evidence="2">
    <location>
        <begin position="225"/>
        <end position="248"/>
    </location>
</feature>
<feature type="non-terminal residue" evidence="4">
    <location>
        <position position="1"/>
    </location>
</feature>
<proteinExistence type="predicted"/>